<evidence type="ECO:0000313" key="2">
    <source>
        <dbReference type="EMBL" id="BCG48488.1"/>
    </source>
</evidence>
<dbReference type="GO" id="GO:0090313">
    <property type="term" value="P:regulation of protein targeting to membrane"/>
    <property type="evidence" value="ECO:0007669"/>
    <property type="project" value="TreeGrafter"/>
</dbReference>
<name>A0A6S6M438_9BACT</name>
<dbReference type="InterPro" id="IPR025263">
    <property type="entry name" value="YhdP_central"/>
</dbReference>
<keyword evidence="3" id="KW-1185">Reference proteome</keyword>
<proteinExistence type="predicted"/>
<gene>
    <name evidence="2" type="ORF">GEOBRER4_n3383</name>
</gene>
<dbReference type="EMBL" id="AP023213">
    <property type="protein sequence ID" value="BCG48488.1"/>
    <property type="molecule type" value="Genomic_DNA"/>
</dbReference>
<sequence>MPLKRIRSWLLPALATILTVIVLAAALLPRLLDLDTYKQEILAQVKSALKRDLQYQTGEFSLRLTPAFTFTGVKVLEKDGSGDFITADRLTVRIAILPLLRKELVLSRLQLERPTLRIVRDRQGSFNIGDLLTPSTGGEAPGIRGLELKKAHIRFTDLAFSETPVITELSDADLYLSRLVRGKSCDFKLAAALGSPKGPVPLSISGTARIPEAGAPLSGMELNGKVETGPLDAGHFWPYYSKWVPFKSLAGELALDASFKGRLDAFKSKAEFRITRMNLDYPQVFHARLTPRLLKGSCALTLTGNQLDIDHVKVDLDGFKVSGGVRLSDLHSGDLRITANATSNSFNLRDFHQYIPYGIIVDGTSQFIEQKIKGGIYRLEQGHLDGRVSQILHMERGQNYNVLAIKARVEEGVVDYGSGIPVFSAIRGELVLAGKDFHLKGMSGKFGGSPLTLEGRITDYPLTVPCQYLFNAKVQAKKPEAVWLLGKGLTSFSDGSTVNLKGEGTTDLYKLSGDANLTATSYAFRDIVAKPVSRPNTLSFAMDFDKDQFRITALNYQLPPAALSATAVSRYDGPVSFDIRSNQFQSGEVGYMVPMVRNYHPAGLVQLQLHAAGPDMERLFWSGNAALSNVSVKAGEKVKPVTGVNGNVRINGESFESSQLSLRVGASSVSGKGTVTGLDHPSFLISFSSPSLDLADLGLAPGNRSVRVERVQGTLAYQKDNLQISALSGTLGKSTLWMKGSVKELKNPVADLSVSSPHLEVEDLFPLFGGSGEGESRVTLRAHLAASEGRFSDIPFQHLRCNVLLENKVLHLQPFDFAAFEGEVSGRLKSDFNQVPVHHTLSYNVQKVSADRLMRAMGVKKQELTGAMSLQGEVAGRGDTPAEWKRSAQGNVKLKVERGSVRKFSTLSKVFSILNVSQLFKFQLPDMVSGGMPFNRITGDFALKDGVASTENLFLDSNAMNISAVGRVNLARNELDLNIGVQPLQTVDKVVSKIPIVGWVLTGKDKSLITTYFEAKGRIDDPQVTAVPVKSLAKGVFNIFKRVFELPARLITDTGEVVIGR</sequence>
<dbReference type="KEGG" id="gbn:GEOBRER4_32380"/>
<reference evidence="2 3" key="1">
    <citation type="submission" date="2020-06" db="EMBL/GenBank/DDBJ databases">
        <title>Interaction of electrochemicaly active bacteria, Geobacter bremensis R4 on different carbon anode.</title>
        <authorList>
            <person name="Meng L."/>
            <person name="Yoshida N."/>
        </authorList>
    </citation>
    <scope>NUCLEOTIDE SEQUENCE [LARGE SCALE GENOMIC DNA]</scope>
    <source>
        <strain evidence="2 3">R4</strain>
    </source>
</reference>
<protein>
    <submittedName>
        <fullName evidence="2">AsmA family protein</fullName>
    </submittedName>
</protein>
<dbReference type="AlphaFoldDB" id="A0A6S6M438"/>
<dbReference type="GO" id="GO:0005886">
    <property type="term" value="C:plasma membrane"/>
    <property type="evidence" value="ECO:0007669"/>
    <property type="project" value="TreeGrafter"/>
</dbReference>
<dbReference type="Pfam" id="PF05359">
    <property type="entry name" value="DUF748"/>
    <property type="match status" value="1"/>
</dbReference>
<dbReference type="InterPro" id="IPR008023">
    <property type="entry name" value="DUF748"/>
</dbReference>
<dbReference type="Pfam" id="PF13116">
    <property type="entry name" value="YhdP"/>
    <property type="match status" value="1"/>
</dbReference>
<dbReference type="RefSeq" id="WP_185243191.1">
    <property type="nucleotide sequence ID" value="NZ_AP023213.1"/>
</dbReference>
<dbReference type="PANTHER" id="PTHR30441:SF4">
    <property type="entry name" value="PROTEIN ASMA"/>
    <property type="match status" value="1"/>
</dbReference>
<evidence type="ECO:0000259" key="1">
    <source>
        <dbReference type="Pfam" id="PF13116"/>
    </source>
</evidence>
<dbReference type="Proteomes" id="UP000515472">
    <property type="component" value="Chromosome"/>
</dbReference>
<evidence type="ECO:0000313" key="3">
    <source>
        <dbReference type="Proteomes" id="UP000515472"/>
    </source>
</evidence>
<organism evidence="2 3">
    <name type="scientific">Citrifermentans bremense</name>
    <dbReference type="NCBI Taxonomy" id="60035"/>
    <lineage>
        <taxon>Bacteria</taxon>
        <taxon>Pseudomonadati</taxon>
        <taxon>Thermodesulfobacteriota</taxon>
        <taxon>Desulfuromonadia</taxon>
        <taxon>Geobacterales</taxon>
        <taxon>Geobacteraceae</taxon>
        <taxon>Citrifermentans</taxon>
    </lineage>
</organism>
<accession>A0A6S6M438</accession>
<dbReference type="InterPro" id="IPR052894">
    <property type="entry name" value="AsmA-related"/>
</dbReference>
<feature type="domain" description="YhdP central" evidence="1">
    <location>
        <begin position="846"/>
        <end position="1024"/>
    </location>
</feature>
<dbReference type="PANTHER" id="PTHR30441">
    <property type="entry name" value="DUF748 DOMAIN-CONTAINING PROTEIN"/>
    <property type="match status" value="1"/>
</dbReference>